<dbReference type="PANTHER" id="PTHR31752:SF4">
    <property type="entry name" value="AUXIN EFFLUX CARRIER COMPONENT 2"/>
    <property type="match status" value="1"/>
</dbReference>
<feature type="transmembrane region" description="Helical" evidence="8">
    <location>
        <begin position="71"/>
        <end position="90"/>
    </location>
</feature>
<comment type="caution">
    <text evidence="8">Lacks conserved residue(s) required for the propagation of feature annotation.</text>
</comment>
<comment type="similarity">
    <text evidence="2 8">Belongs to the auxin efflux carrier (TC 2.A.69.1) family.</text>
</comment>
<dbReference type="InterPro" id="IPR014024">
    <property type="entry name" value="Auxin_eff_plant"/>
</dbReference>
<evidence type="ECO:0000256" key="6">
    <source>
        <dbReference type="ARBA" id="ARBA00023136"/>
    </source>
</evidence>
<dbReference type="OrthoDB" id="1868374at2759"/>
<dbReference type="GO" id="GO:0009926">
    <property type="term" value="P:auxin polar transport"/>
    <property type="evidence" value="ECO:0007669"/>
    <property type="project" value="TreeGrafter"/>
</dbReference>
<keyword evidence="6 8" id="KW-0472">Membrane</keyword>
<comment type="function">
    <text evidence="8">May act as a component of the auxin efflux carrier.</text>
</comment>
<evidence type="ECO:0000256" key="9">
    <source>
        <dbReference type="SAM" id="MobiDB-lite"/>
    </source>
</evidence>
<feature type="transmembrane region" description="Helical" evidence="8">
    <location>
        <begin position="132"/>
        <end position="152"/>
    </location>
</feature>
<evidence type="ECO:0000256" key="8">
    <source>
        <dbReference type="RuleBase" id="RU362108"/>
    </source>
</evidence>
<keyword evidence="4 8" id="KW-0812">Transmembrane</keyword>
<dbReference type="GO" id="GO:0009734">
    <property type="term" value="P:auxin-activated signaling pathway"/>
    <property type="evidence" value="ECO:0007669"/>
    <property type="project" value="UniProtKB-UniRule"/>
</dbReference>
<evidence type="ECO:0000256" key="7">
    <source>
        <dbReference type="ARBA" id="ARBA00023294"/>
    </source>
</evidence>
<feature type="compositionally biased region" description="Polar residues" evidence="9">
    <location>
        <begin position="291"/>
        <end position="303"/>
    </location>
</feature>
<protein>
    <recommendedName>
        <fullName evidence="8">Auxin efflux carrier component</fullName>
    </recommendedName>
</protein>
<name>A0A9Q1KWG7_9CARY</name>
<keyword evidence="3 8" id="KW-0813">Transport</keyword>
<evidence type="ECO:0000256" key="2">
    <source>
        <dbReference type="ARBA" id="ARBA00009177"/>
    </source>
</evidence>
<dbReference type="GO" id="GO:0010329">
    <property type="term" value="F:auxin efflux transmembrane transporter activity"/>
    <property type="evidence" value="ECO:0007669"/>
    <property type="project" value="TreeGrafter"/>
</dbReference>
<evidence type="ECO:0000256" key="5">
    <source>
        <dbReference type="ARBA" id="ARBA00022989"/>
    </source>
</evidence>
<keyword evidence="7 8" id="KW-0927">Auxin signaling pathway</keyword>
<dbReference type="GO" id="GO:0005886">
    <property type="term" value="C:plasma membrane"/>
    <property type="evidence" value="ECO:0007669"/>
    <property type="project" value="TreeGrafter"/>
</dbReference>
<evidence type="ECO:0000256" key="1">
    <source>
        <dbReference type="ARBA" id="ARBA00004141"/>
    </source>
</evidence>
<dbReference type="Proteomes" id="UP001153076">
    <property type="component" value="Unassembled WGS sequence"/>
</dbReference>
<dbReference type="InterPro" id="IPR004776">
    <property type="entry name" value="Mem_transp_PIN-like"/>
</dbReference>
<dbReference type="Pfam" id="PF03547">
    <property type="entry name" value="Mem_trans"/>
    <property type="match status" value="1"/>
</dbReference>
<sequence>MITWKDIYDVFAAIVPLYVAMFLAYGSVRWWKIFTPDQCSGINRFVAVFAVPLLSFHFISTNNIYAMNYHFIAADCLQKVVILAALFVWLSVTKKAKLEWMITMFSLSTLPNTLVMGIPLLKAMYGDFSGSLMVQIVVLQSVIWYTLMLFLFEYRGAKLLISEQFPETAVSITSFRVESDVISLSGREPLQADAEIGDDGKLHVVVRRSTASSMVSGSHYSKSHLHSLTSMTPRASNLTGVEIYSIQSSREPTPRASSFNQTDFYAMFASKAASPRHGPPSSTAYPGDVFSLQSSKGPNPRTSNFDEDMIMRQQQQQQQGGGGGMRRFGRSMSGELYSGGGSLPSYPPPNPHIAGSAVVGGRRKEGNPPTPPNKELHMFVWSSSASPVSEHMRNNAMNSRLPPPDFGVVDSSKAVLQQEIAAARAGMNDFPEAASPTRKMTGGKDLEAEDIPKFPTTGSPYTAPKKIGDMEEENVERKHRMPPASVMTRLILIMVWRKLIRNPNTYSSLLGLAWSLISFRWNIEMPTIVKGSISILSDAGLGMAIIFNQHISLTYYGIICSVDHDRSSRVVHGTATKDHSMRKIYGDIRYGSKAALPQGIVPFVFAKEYNVHPDILSTA</sequence>
<evidence type="ECO:0000256" key="4">
    <source>
        <dbReference type="ARBA" id="ARBA00022692"/>
    </source>
</evidence>
<comment type="caution">
    <text evidence="10">The sequence shown here is derived from an EMBL/GenBank/DDBJ whole genome shotgun (WGS) entry which is preliminary data.</text>
</comment>
<keyword evidence="5 8" id="KW-1133">Transmembrane helix</keyword>
<proteinExistence type="inferred from homology"/>
<evidence type="ECO:0000256" key="3">
    <source>
        <dbReference type="ARBA" id="ARBA00022448"/>
    </source>
</evidence>
<gene>
    <name evidence="10" type="ORF">Cgig2_016722</name>
</gene>
<dbReference type="AlphaFoldDB" id="A0A9Q1KWG7"/>
<accession>A0A9Q1KWG7</accession>
<dbReference type="GO" id="GO:0005783">
    <property type="term" value="C:endoplasmic reticulum"/>
    <property type="evidence" value="ECO:0007669"/>
    <property type="project" value="TreeGrafter"/>
</dbReference>
<dbReference type="InterPro" id="IPR051107">
    <property type="entry name" value="Auxin_Efflux_Carrier"/>
</dbReference>
<feature type="region of interest" description="Disordered" evidence="9">
    <location>
        <begin position="271"/>
        <end position="304"/>
    </location>
</feature>
<feature type="transmembrane region" description="Helical" evidence="8">
    <location>
        <begin position="102"/>
        <end position="120"/>
    </location>
</feature>
<feature type="transmembrane region" description="Helical" evidence="8">
    <location>
        <begin position="45"/>
        <end position="65"/>
    </location>
</feature>
<dbReference type="NCBIfam" id="TIGR00946">
    <property type="entry name" value="2a69"/>
    <property type="match status" value="1"/>
</dbReference>
<evidence type="ECO:0000313" key="11">
    <source>
        <dbReference type="Proteomes" id="UP001153076"/>
    </source>
</evidence>
<feature type="transmembrane region" description="Helical" evidence="8">
    <location>
        <begin position="6"/>
        <end position="25"/>
    </location>
</feature>
<evidence type="ECO:0000313" key="10">
    <source>
        <dbReference type="EMBL" id="KAJ8452141.1"/>
    </source>
</evidence>
<dbReference type="PANTHER" id="PTHR31752">
    <property type="entry name" value="AUXIN EFFLUX CARRIER COMPONENT 1B-RELATED"/>
    <property type="match status" value="1"/>
</dbReference>
<dbReference type="EMBL" id="JAKOGI010000006">
    <property type="protein sequence ID" value="KAJ8452141.1"/>
    <property type="molecule type" value="Genomic_DNA"/>
</dbReference>
<organism evidence="10 11">
    <name type="scientific">Carnegiea gigantea</name>
    <dbReference type="NCBI Taxonomy" id="171969"/>
    <lineage>
        <taxon>Eukaryota</taxon>
        <taxon>Viridiplantae</taxon>
        <taxon>Streptophyta</taxon>
        <taxon>Embryophyta</taxon>
        <taxon>Tracheophyta</taxon>
        <taxon>Spermatophyta</taxon>
        <taxon>Magnoliopsida</taxon>
        <taxon>eudicotyledons</taxon>
        <taxon>Gunneridae</taxon>
        <taxon>Pentapetalae</taxon>
        <taxon>Caryophyllales</taxon>
        <taxon>Cactineae</taxon>
        <taxon>Cactaceae</taxon>
        <taxon>Cactoideae</taxon>
        <taxon>Echinocereeae</taxon>
        <taxon>Carnegiea</taxon>
    </lineage>
</organism>
<comment type="subcellular location">
    <subcellularLocation>
        <location evidence="1 8">Membrane</location>
        <topology evidence="1 8">Multi-pass membrane protein</topology>
    </subcellularLocation>
</comment>
<reference evidence="10" key="1">
    <citation type="submission" date="2022-04" db="EMBL/GenBank/DDBJ databases">
        <title>Carnegiea gigantea Genome sequencing and assembly v2.</title>
        <authorList>
            <person name="Copetti D."/>
            <person name="Sanderson M.J."/>
            <person name="Burquez A."/>
            <person name="Wojciechowski M.F."/>
        </authorList>
    </citation>
    <scope>NUCLEOTIDE SEQUENCE</scope>
    <source>
        <strain evidence="10">SGP5-SGP5p</strain>
        <tissue evidence="10">Aerial part</tissue>
    </source>
</reference>
<keyword evidence="11" id="KW-1185">Reference proteome</keyword>